<reference evidence="3 4" key="1">
    <citation type="journal article" date="2023" name="Cell">
        <title>Genetic manipulation of Patescibacteria provides mechanistic insights into microbial dark matter and the epibiotic lifestyle.</title>
        <authorList>
            <person name="Wang Y."/>
            <person name="Gallagher L.A."/>
            <person name="Andrade P.A."/>
            <person name="Liu A."/>
            <person name="Humphreys I.R."/>
            <person name="Turkarslan S."/>
            <person name="Cutler K.J."/>
            <person name="Arrieta-Ortiz M.L."/>
            <person name="Li Y."/>
            <person name="Radey M.C."/>
            <person name="McLean J.S."/>
            <person name="Cong Q."/>
            <person name="Baker D."/>
            <person name="Baliga N.S."/>
            <person name="Peterson S.B."/>
            <person name="Mougous J.D."/>
        </authorList>
    </citation>
    <scope>NUCLEOTIDE SEQUENCE [LARGE SCALE GENOMIC DNA]</scope>
    <source>
        <strain evidence="3 4">ML1</strain>
    </source>
</reference>
<dbReference type="EMBL" id="CP124550">
    <property type="protein sequence ID" value="WIO45866.1"/>
    <property type="molecule type" value="Genomic_DNA"/>
</dbReference>
<feature type="domain" description="Peptidase C51" evidence="2">
    <location>
        <begin position="257"/>
        <end position="383"/>
    </location>
</feature>
<keyword evidence="1" id="KW-0175">Coiled coil</keyword>
<dbReference type="InterPro" id="IPR009148">
    <property type="entry name" value="PcsB-like"/>
</dbReference>
<dbReference type="Gene3D" id="6.10.250.3150">
    <property type="match status" value="1"/>
</dbReference>
<protein>
    <submittedName>
        <fullName evidence="3">CHAP domain-containing protein</fullName>
    </submittedName>
</protein>
<sequence length="384" mass="41631">MKQRSTTPVSSKGIVTRSALVAAAVLMGATTPLMLAGRAFADQYDEQIKQLQSESDNYKQQASALGVLAGNLQAELDKLTAQKTELQRQISQSQAKRDKLDQDIVSTKKKIADTKDALGDIVADMYVDDSISPLEMLASSNNIGDYVDKQEYRSSMQESLSNTIKQINKLKTQLEKQKKDVENVIKDQEAQKQSLAAKEAEQAKLVEETKGQESAYQALVSQRSGEIESLRAQQAAAMAAAARRYNINIGSGSASGGGYPSVWANAEQDTIVDSWGLYNRECVSYAAWKVASTGRFVPHFGGAGNANQWPSTTARYGIANGSTPKAGSVAIQYVGVYGHAMYVEAVNGDGTITVSDYNNNSDGLGWGRYHHYSRSAAGLTYIYF</sequence>
<dbReference type="InterPro" id="IPR038765">
    <property type="entry name" value="Papain-like_cys_pep_sf"/>
</dbReference>
<dbReference type="PRINTS" id="PR01852">
    <property type="entry name" value="SIBAPROTEIN"/>
</dbReference>
<dbReference type="Proteomes" id="UP001177295">
    <property type="component" value="Chromosome"/>
</dbReference>
<evidence type="ECO:0000259" key="2">
    <source>
        <dbReference type="PROSITE" id="PS50911"/>
    </source>
</evidence>
<organism evidence="3 4">
    <name type="scientific">Candidatus Southlakia epibionticum</name>
    <dbReference type="NCBI Taxonomy" id="3043284"/>
    <lineage>
        <taxon>Bacteria</taxon>
        <taxon>Candidatus Saccharimonadota</taxon>
        <taxon>Candidatus Saccharimonadia</taxon>
        <taxon>Candidatus Saccharimonadales</taxon>
        <taxon>Candidatus Saccharimonadaceae</taxon>
        <taxon>Candidatus Southlakia</taxon>
    </lineage>
</organism>
<evidence type="ECO:0000313" key="4">
    <source>
        <dbReference type="Proteomes" id="UP001177295"/>
    </source>
</evidence>
<gene>
    <name evidence="3" type="ORF">SEML1_0236</name>
</gene>
<dbReference type="SUPFAM" id="SSF54001">
    <property type="entry name" value="Cysteine proteinases"/>
    <property type="match status" value="1"/>
</dbReference>
<keyword evidence="4" id="KW-1185">Reference proteome</keyword>
<name>A0ABY8WUZ5_9BACT</name>
<evidence type="ECO:0000313" key="3">
    <source>
        <dbReference type="EMBL" id="WIO45866.1"/>
    </source>
</evidence>
<evidence type="ECO:0000256" key="1">
    <source>
        <dbReference type="SAM" id="Coils"/>
    </source>
</evidence>
<feature type="coiled-coil region" evidence="1">
    <location>
        <begin position="157"/>
        <end position="198"/>
    </location>
</feature>
<accession>A0ABY8WUZ5</accession>
<dbReference type="Gene3D" id="3.90.1720.10">
    <property type="entry name" value="endopeptidase domain like (from Nostoc punctiforme)"/>
    <property type="match status" value="1"/>
</dbReference>
<feature type="coiled-coil region" evidence="1">
    <location>
        <begin position="41"/>
        <end position="103"/>
    </location>
</feature>
<dbReference type="InterPro" id="IPR007921">
    <property type="entry name" value="CHAP_dom"/>
</dbReference>
<dbReference type="RefSeq" id="WP_376754236.1">
    <property type="nucleotide sequence ID" value="NZ_CP124550.1"/>
</dbReference>
<dbReference type="Pfam" id="PF05257">
    <property type="entry name" value="CHAP"/>
    <property type="match status" value="1"/>
</dbReference>
<proteinExistence type="predicted"/>
<dbReference type="PROSITE" id="PS50911">
    <property type="entry name" value="CHAP"/>
    <property type="match status" value="1"/>
</dbReference>